<accession>A0A9N9E7Q3</accession>
<reference evidence="2" key="1">
    <citation type="submission" date="2021-06" db="EMBL/GenBank/DDBJ databases">
        <authorList>
            <person name="Kallberg Y."/>
            <person name="Tangrot J."/>
            <person name="Rosling A."/>
        </authorList>
    </citation>
    <scope>NUCLEOTIDE SEQUENCE</scope>
    <source>
        <strain evidence="2">MA453B</strain>
    </source>
</reference>
<feature type="region of interest" description="Disordered" evidence="1">
    <location>
        <begin position="45"/>
        <end position="84"/>
    </location>
</feature>
<keyword evidence="3" id="KW-1185">Reference proteome</keyword>
<dbReference type="AlphaFoldDB" id="A0A9N9E7Q3"/>
<gene>
    <name evidence="2" type="ORF">DERYTH_LOCUS10955</name>
</gene>
<evidence type="ECO:0000313" key="2">
    <source>
        <dbReference type="EMBL" id="CAG8665838.1"/>
    </source>
</evidence>
<feature type="compositionally biased region" description="Gly residues" evidence="1">
    <location>
        <begin position="57"/>
        <end position="69"/>
    </location>
</feature>
<dbReference type="EMBL" id="CAJVPY010006604">
    <property type="protein sequence ID" value="CAG8665838.1"/>
    <property type="molecule type" value="Genomic_DNA"/>
</dbReference>
<sequence length="211" mass="23471">FALSVINYNFNPKFVGSSLASTGDTTVLKDLPTRNNDVGKDFCNNIKGVRGKRGGRGSRGGRGGRGSRGSRGSRGCRGGKVSSGNRTQVVVDTRIIEGEELERACKELEEEMEKELNEETANSKCSEGDDNYESEEDIPIRKLRKRRRLNGTSSYDSKEDIPLRLLKERGKSKTPPHILLQHLLMTSLNLRLTKADEIRTEINDSDSTKEI</sequence>
<protein>
    <submittedName>
        <fullName evidence="2">21581_t:CDS:1</fullName>
    </submittedName>
</protein>
<comment type="caution">
    <text evidence="2">The sequence shown here is derived from an EMBL/GenBank/DDBJ whole genome shotgun (WGS) entry which is preliminary data.</text>
</comment>
<feature type="non-terminal residue" evidence="2">
    <location>
        <position position="1"/>
    </location>
</feature>
<feature type="compositionally biased region" description="Acidic residues" evidence="1">
    <location>
        <begin position="128"/>
        <end position="137"/>
    </location>
</feature>
<organism evidence="2 3">
    <name type="scientific">Dentiscutata erythropus</name>
    <dbReference type="NCBI Taxonomy" id="1348616"/>
    <lineage>
        <taxon>Eukaryota</taxon>
        <taxon>Fungi</taxon>
        <taxon>Fungi incertae sedis</taxon>
        <taxon>Mucoromycota</taxon>
        <taxon>Glomeromycotina</taxon>
        <taxon>Glomeromycetes</taxon>
        <taxon>Diversisporales</taxon>
        <taxon>Gigasporaceae</taxon>
        <taxon>Dentiscutata</taxon>
    </lineage>
</organism>
<feature type="region of interest" description="Disordered" evidence="1">
    <location>
        <begin position="110"/>
        <end position="138"/>
    </location>
</feature>
<dbReference type="Proteomes" id="UP000789405">
    <property type="component" value="Unassembled WGS sequence"/>
</dbReference>
<proteinExistence type="predicted"/>
<name>A0A9N9E7Q3_9GLOM</name>
<evidence type="ECO:0000256" key="1">
    <source>
        <dbReference type="SAM" id="MobiDB-lite"/>
    </source>
</evidence>
<evidence type="ECO:0000313" key="3">
    <source>
        <dbReference type="Proteomes" id="UP000789405"/>
    </source>
</evidence>